<name>A0A9W8LIF5_9FUNG</name>
<dbReference type="Gene3D" id="1.25.10.10">
    <property type="entry name" value="Leucine-rich Repeat Variant"/>
    <property type="match status" value="2"/>
</dbReference>
<dbReference type="InterPro" id="IPR011989">
    <property type="entry name" value="ARM-like"/>
</dbReference>
<evidence type="ECO:0000256" key="1">
    <source>
        <dbReference type="ARBA" id="ARBA00004123"/>
    </source>
</evidence>
<dbReference type="InterPro" id="IPR038739">
    <property type="entry name" value="ARMC8/Vid28"/>
</dbReference>
<dbReference type="GO" id="GO:0005634">
    <property type="term" value="C:nucleus"/>
    <property type="evidence" value="ECO:0007669"/>
    <property type="project" value="UniProtKB-SubCell"/>
</dbReference>
<evidence type="ECO:0000256" key="3">
    <source>
        <dbReference type="ARBA" id="ARBA00022490"/>
    </source>
</evidence>
<proteinExistence type="predicted"/>
<comment type="caution">
    <text evidence="6">The sequence shown here is derived from an EMBL/GenBank/DDBJ whole genome shotgun (WGS) entry which is preliminary data.</text>
</comment>
<protein>
    <recommendedName>
        <fullName evidence="8">Armadillo repeat-containing protein 8</fullName>
    </recommendedName>
</protein>
<dbReference type="Pfam" id="PF00514">
    <property type="entry name" value="Arm"/>
    <property type="match status" value="1"/>
</dbReference>
<dbReference type="InterPro" id="IPR000225">
    <property type="entry name" value="Armadillo"/>
</dbReference>
<dbReference type="PANTHER" id="PTHR15651:SF7">
    <property type="entry name" value="ARMADILLO REPEAT-CONTAINING PROTEIN 8"/>
    <property type="match status" value="1"/>
</dbReference>
<dbReference type="GO" id="GO:0034657">
    <property type="term" value="C:GID complex"/>
    <property type="evidence" value="ECO:0007669"/>
    <property type="project" value="TreeGrafter"/>
</dbReference>
<sequence length="679" mass="72648">MASLPPPAQYIQQLQSPNPVEVYGALRTIKNAIIGSNAKKALYFRLEIIPHVCALLAMDDTDVQIRIQATAIVSSLAHKDEATAKLLVEGGVMAPLISQIVPGTDAVLVEASERALNALLSYTATKMGAEEHTYALVPYLLSIVAKGKELAQVVEMRTHARIELAVLILGKLCVTESRQFTVANAGAIDLLVPLLVRGHPRLQMATLQTLAALSYENPEICRALATVSHDGRALAAIVLELARHQDAEIRLQACVCVSNLSRMRVAGAAAARDIQNVAVPALVKLLRCAEVGELHVIQALGYLCHEDADIQIAAKNAGAIADLIQILTKIEGQEGDDFVDHAHSVRVTKAALLAMGTIVSAGEECRAKAVESQALAHLVRAMGHGDDGVKAAACLCTQYIVRSVPICRTHVPESGILKPLLRLVRCDAAEVQVKATAALINMLPEFSPLRAEALKENIVDTLAELLGSTTVLLRRNALWCIRNLLINVDDDTRRAIIDKVGIGYVCELALPDSDPMIREQAAGILQNITADNDMGIEAIFGSLGAERVVELLRCLLDADATTQIQIHGLYLANNIAVRSQARCEHIVKSRPLLQAIVARTAHPVSEIAIGALWCIDSIATHPAAAAGAGEDGDAPLYLPDLRELGVQALLESTLDSPGLCLGVRDRVKSCLDYFSPPGI</sequence>
<keyword evidence="4" id="KW-0677">Repeat</keyword>
<dbReference type="PANTHER" id="PTHR15651">
    <property type="entry name" value="ARMADILLO REPEAT-CONTAINING PROTEIN 8"/>
    <property type="match status" value="1"/>
</dbReference>
<keyword evidence="3" id="KW-0963">Cytoplasm</keyword>
<organism evidence="6 7">
    <name type="scientific">Coemansia javaensis</name>
    <dbReference type="NCBI Taxonomy" id="2761396"/>
    <lineage>
        <taxon>Eukaryota</taxon>
        <taxon>Fungi</taxon>
        <taxon>Fungi incertae sedis</taxon>
        <taxon>Zoopagomycota</taxon>
        <taxon>Kickxellomycotina</taxon>
        <taxon>Kickxellomycetes</taxon>
        <taxon>Kickxellales</taxon>
        <taxon>Kickxellaceae</taxon>
        <taxon>Coemansia</taxon>
    </lineage>
</organism>
<evidence type="ECO:0000313" key="7">
    <source>
        <dbReference type="Proteomes" id="UP001140217"/>
    </source>
</evidence>
<dbReference type="Proteomes" id="UP001140217">
    <property type="component" value="Unassembled WGS sequence"/>
</dbReference>
<dbReference type="SUPFAM" id="SSF48371">
    <property type="entry name" value="ARM repeat"/>
    <property type="match status" value="2"/>
</dbReference>
<dbReference type="GO" id="GO:0043161">
    <property type="term" value="P:proteasome-mediated ubiquitin-dependent protein catabolic process"/>
    <property type="evidence" value="ECO:0007669"/>
    <property type="project" value="TreeGrafter"/>
</dbReference>
<evidence type="ECO:0000313" key="6">
    <source>
        <dbReference type="EMBL" id="KAJ2781322.1"/>
    </source>
</evidence>
<comment type="subcellular location">
    <subcellularLocation>
        <location evidence="2">Cytoplasm</location>
    </subcellularLocation>
    <subcellularLocation>
        <location evidence="1">Nucleus</location>
    </subcellularLocation>
</comment>
<evidence type="ECO:0000256" key="2">
    <source>
        <dbReference type="ARBA" id="ARBA00004496"/>
    </source>
</evidence>
<dbReference type="SMART" id="SM00185">
    <property type="entry name" value="ARM"/>
    <property type="match status" value="10"/>
</dbReference>
<evidence type="ECO:0000256" key="5">
    <source>
        <dbReference type="ARBA" id="ARBA00023242"/>
    </source>
</evidence>
<dbReference type="InterPro" id="IPR016024">
    <property type="entry name" value="ARM-type_fold"/>
</dbReference>
<dbReference type="OrthoDB" id="5559898at2759"/>
<dbReference type="EMBL" id="JANBUL010000108">
    <property type="protein sequence ID" value="KAJ2781322.1"/>
    <property type="molecule type" value="Genomic_DNA"/>
</dbReference>
<evidence type="ECO:0000256" key="4">
    <source>
        <dbReference type="ARBA" id="ARBA00022737"/>
    </source>
</evidence>
<keyword evidence="5" id="KW-0539">Nucleus</keyword>
<dbReference type="AlphaFoldDB" id="A0A9W8LIF5"/>
<reference evidence="6" key="1">
    <citation type="submission" date="2022-07" db="EMBL/GenBank/DDBJ databases">
        <title>Phylogenomic reconstructions and comparative analyses of Kickxellomycotina fungi.</title>
        <authorList>
            <person name="Reynolds N.K."/>
            <person name="Stajich J.E."/>
            <person name="Barry K."/>
            <person name="Grigoriev I.V."/>
            <person name="Crous P."/>
            <person name="Smith M.E."/>
        </authorList>
    </citation>
    <scope>NUCLEOTIDE SEQUENCE</scope>
    <source>
        <strain evidence="6">NBRC 105414</strain>
    </source>
</reference>
<keyword evidence="7" id="KW-1185">Reference proteome</keyword>
<accession>A0A9W8LIF5</accession>
<dbReference type="GO" id="GO:0005737">
    <property type="term" value="C:cytoplasm"/>
    <property type="evidence" value="ECO:0007669"/>
    <property type="project" value="UniProtKB-SubCell"/>
</dbReference>
<gene>
    <name evidence="6" type="ORF">H4R18_002950</name>
</gene>
<evidence type="ECO:0008006" key="8">
    <source>
        <dbReference type="Google" id="ProtNLM"/>
    </source>
</evidence>